<name>A0A841IZM8_9ACTN</name>
<dbReference type="AlphaFoldDB" id="A0A841IZM8"/>
<evidence type="ECO:0000256" key="1">
    <source>
        <dbReference type="SAM" id="MobiDB-lite"/>
    </source>
</evidence>
<feature type="region of interest" description="Disordered" evidence="1">
    <location>
        <begin position="1"/>
        <end position="39"/>
    </location>
</feature>
<keyword evidence="3" id="KW-1185">Reference proteome</keyword>
<dbReference type="EMBL" id="JACHJO010000012">
    <property type="protein sequence ID" value="MBB6121905.1"/>
    <property type="molecule type" value="Genomic_DNA"/>
</dbReference>
<reference evidence="2 3" key="1">
    <citation type="submission" date="2020-08" db="EMBL/GenBank/DDBJ databases">
        <title>Genomic Encyclopedia of Type Strains, Phase III (KMG-III): the genomes of soil and plant-associated and newly described type strains.</title>
        <authorList>
            <person name="Whitman W."/>
        </authorList>
    </citation>
    <scope>NUCLEOTIDE SEQUENCE [LARGE SCALE GENOMIC DNA]</scope>
    <source>
        <strain evidence="2 3">CECT 8712</strain>
    </source>
</reference>
<dbReference type="Proteomes" id="UP000536604">
    <property type="component" value="Unassembled WGS sequence"/>
</dbReference>
<feature type="compositionally biased region" description="Basic and acidic residues" evidence="1">
    <location>
        <begin position="11"/>
        <end position="39"/>
    </location>
</feature>
<sequence>MWSLRAHPGWKRRDLPAPGGDRGDGRPREDGREQGRRER</sequence>
<comment type="caution">
    <text evidence="2">The sequence shown here is derived from an EMBL/GenBank/DDBJ whole genome shotgun (WGS) entry which is preliminary data.</text>
</comment>
<evidence type="ECO:0000313" key="2">
    <source>
        <dbReference type="EMBL" id="MBB6121905.1"/>
    </source>
</evidence>
<protein>
    <submittedName>
        <fullName evidence="2">Uncharacterized protein</fullName>
    </submittedName>
</protein>
<accession>A0A841IZM8</accession>
<gene>
    <name evidence="2" type="ORF">FHS13_003884</name>
</gene>
<proteinExistence type="predicted"/>
<organism evidence="2 3">
    <name type="scientific">Nocardiopsis algeriensis</name>
    <dbReference type="NCBI Taxonomy" id="1478215"/>
    <lineage>
        <taxon>Bacteria</taxon>
        <taxon>Bacillati</taxon>
        <taxon>Actinomycetota</taxon>
        <taxon>Actinomycetes</taxon>
        <taxon>Streptosporangiales</taxon>
        <taxon>Nocardiopsidaceae</taxon>
        <taxon>Nocardiopsis</taxon>
    </lineage>
</organism>
<evidence type="ECO:0000313" key="3">
    <source>
        <dbReference type="Proteomes" id="UP000536604"/>
    </source>
</evidence>